<dbReference type="InterPro" id="IPR000073">
    <property type="entry name" value="AB_hydrolase_1"/>
</dbReference>
<dbReference type="Proteomes" id="UP000467428">
    <property type="component" value="Chromosome"/>
</dbReference>
<name>A0A7I7RTE5_9MYCO</name>
<reference evidence="2 3" key="1">
    <citation type="journal article" date="2019" name="Emerg. Microbes Infect.">
        <title>Comprehensive subspecies identification of 175 nontuberculous mycobacteria species based on 7547 genomic profiles.</title>
        <authorList>
            <person name="Matsumoto Y."/>
            <person name="Kinjo T."/>
            <person name="Motooka D."/>
            <person name="Nabeya D."/>
            <person name="Jung N."/>
            <person name="Uechi K."/>
            <person name="Horii T."/>
            <person name="Iida T."/>
            <person name="Fujita J."/>
            <person name="Nakamura S."/>
        </authorList>
    </citation>
    <scope>NUCLEOTIDE SEQUENCE [LARGE SCALE GENOMIC DNA]</scope>
    <source>
        <strain evidence="2 3">JCM 18538</strain>
    </source>
</reference>
<dbReference type="EMBL" id="AP022593">
    <property type="protein sequence ID" value="BBY47470.1"/>
    <property type="molecule type" value="Genomic_DNA"/>
</dbReference>
<keyword evidence="2" id="KW-0378">Hydrolase</keyword>
<evidence type="ECO:0000313" key="3">
    <source>
        <dbReference type="Proteomes" id="UP000467428"/>
    </source>
</evidence>
<dbReference type="KEGG" id="marz:MARA_09380"/>
<dbReference type="Pfam" id="PF00561">
    <property type="entry name" value="Abhydrolase_1"/>
    <property type="match status" value="1"/>
</dbReference>
<accession>A0A7I7RTE5</accession>
<evidence type="ECO:0000259" key="1">
    <source>
        <dbReference type="Pfam" id="PF00561"/>
    </source>
</evidence>
<dbReference type="GO" id="GO:0016787">
    <property type="term" value="F:hydrolase activity"/>
    <property type="evidence" value="ECO:0007669"/>
    <property type="project" value="UniProtKB-KW"/>
</dbReference>
<dbReference type="SUPFAM" id="SSF53474">
    <property type="entry name" value="alpha/beta-Hydrolases"/>
    <property type="match status" value="1"/>
</dbReference>
<sequence length="294" mass="31203">MITDGSVRVGNRGVAYTEVGDPEGPLVLHNHGGPSSRIEAELFDVGATARGLRFVCPDRPGFGRSDPHPDRSFESWARDLVAIADSVGAQRFAVTGWSEGGPWALAAAAYVAPARLAHVASIGGAAYGAFGANWAAKHLSSADALGGRLALHFHPGFRLMYDVLGLTAKHFEASYATSIRKAVSDVDREVLADDAVMEPFLRASHECFRHGAGGLVLDATLLYQTWPFDLTQVTRPVHVWHGDADTLVPEVIGRTVAERTPGGVWHPVAGEGHFIAVSHCDEVLSLVAGDLATA</sequence>
<dbReference type="Gene3D" id="3.40.50.1820">
    <property type="entry name" value="alpha/beta hydrolase"/>
    <property type="match status" value="1"/>
</dbReference>
<gene>
    <name evidence="2" type="ORF">MARA_09380</name>
</gene>
<dbReference type="InterPro" id="IPR029058">
    <property type="entry name" value="AB_hydrolase_fold"/>
</dbReference>
<dbReference type="PANTHER" id="PTHR45763:SF46">
    <property type="entry name" value="AB HYDROLASE-1 DOMAIN-CONTAINING PROTEIN"/>
    <property type="match status" value="1"/>
</dbReference>
<dbReference type="AlphaFoldDB" id="A0A7I7RTE5"/>
<keyword evidence="3" id="KW-1185">Reference proteome</keyword>
<evidence type="ECO:0000313" key="2">
    <source>
        <dbReference type="EMBL" id="BBY47470.1"/>
    </source>
</evidence>
<geneLocation type="plasmid" evidence="3">
    <name>pjcm18538 dna</name>
</geneLocation>
<protein>
    <submittedName>
        <fullName evidence="2">Alpha/beta hydrolase</fullName>
    </submittedName>
</protein>
<proteinExistence type="predicted"/>
<feature type="domain" description="AB hydrolase-1" evidence="1">
    <location>
        <begin position="25"/>
        <end position="275"/>
    </location>
</feature>
<organism evidence="2 3">
    <name type="scientific">Mycolicibacterium arabiense</name>
    <dbReference type="NCBI Taxonomy" id="1286181"/>
    <lineage>
        <taxon>Bacteria</taxon>
        <taxon>Bacillati</taxon>
        <taxon>Actinomycetota</taxon>
        <taxon>Actinomycetes</taxon>
        <taxon>Mycobacteriales</taxon>
        <taxon>Mycobacteriaceae</taxon>
        <taxon>Mycolicibacterium</taxon>
    </lineage>
</organism>
<dbReference type="PANTHER" id="PTHR45763">
    <property type="entry name" value="HYDROLASE, ALPHA/BETA FOLD FAMILY PROTEIN, EXPRESSED-RELATED"/>
    <property type="match status" value="1"/>
</dbReference>
<dbReference type="RefSeq" id="WP_163917396.1">
    <property type="nucleotide sequence ID" value="NZ_AP022593.1"/>
</dbReference>